<evidence type="ECO:0000313" key="10">
    <source>
        <dbReference type="Proteomes" id="UP000568888"/>
    </source>
</evidence>
<feature type="transmembrane region" description="Helical" evidence="6">
    <location>
        <begin position="90"/>
        <end position="114"/>
    </location>
</feature>
<evidence type="ECO:0000256" key="5">
    <source>
        <dbReference type="ARBA" id="ARBA00023136"/>
    </source>
</evidence>
<name>A0A6V8MYQ1_9BACT</name>
<organism evidence="8 10">
    <name type="scientific">Geomonas paludis</name>
    <dbReference type="NCBI Taxonomy" id="2740185"/>
    <lineage>
        <taxon>Bacteria</taxon>
        <taxon>Pseudomonadati</taxon>
        <taxon>Thermodesulfobacteriota</taxon>
        <taxon>Desulfuromonadia</taxon>
        <taxon>Geobacterales</taxon>
        <taxon>Geobacteraceae</taxon>
        <taxon>Geomonas</taxon>
    </lineage>
</organism>
<feature type="transmembrane region" description="Helical" evidence="6">
    <location>
        <begin position="120"/>
        <end position="143"/>
    </location>
</feature>
<dbReference type="PANTHER" id="PTHR35007">
    <property type="entry name" value="INTEGRAL MEMBRANE PROTEIN-RELATED"/>
    <property type="match status" value="1"/>
</dbReference>
<feature type="transmembrane region" description="Helical" evidence="6">
    <location>
        <begin position="6"/>
        <end position="25"/>
    </location>
</feature>
<feature type="transmembrane region" description="Helical" evidence="6">
    <location>
        <begin position="274"/>
        <end position="295"/>
    </location>
</feature>
<comment type="subcellular location">
    <subcellularLocation>
        <location evidence="1">Cell membrane</location>
        <topology evidence="1">Multi-pass membrane protein</topology>
    </subcellularLocation>
</comment>
<dbReference type="Pfam" id="PF00482">
    <property type="entry name" value="T2SSF"/>
    <property type="match status" value="1"/>
</dbReference>
<keyword evidence="4 6" id="KW-1133">Transmembrane helix</keyword>
<keyword evidence="2" id="KW-1003">Cell membrane</keyword>
<reference evidence="8" key="2">
    <citation type="journal article" date="2021" name="Int. J. Syst. Evol. Microbiol.">
        <title>Geomonas silvestris sp. nov., Geomonas paludis sp. nov. and Geomonas limicola sp. nov., isolated from terrestrial environments, and emended description of the genus Geomonas.</title>
        <authorList>
            <person name="Itoh H."/>
            <person name="Xu Z."/>
            <person name="Masuda Y."/>
            <person name="Ushijima N."/>
            <person name="Hayakawa C."/>
            <person name="Shiratori Y."/>
            <person name="Senoo K."/>
        </authorList>
    </citation>
    <scope>NUCLEOTIDE SEQUENCE</scope>
    <source>
        <strain evidence="8">Red736</strain>
    </source>
</reference>
<dbReference type="InterPro" id="IPR018076">
    <property type="entry name" value="T2SS_GspF_dom"/>
</dbReference>
<evidence type="ECO:0000256" key="1">
    <source>
        <dbReference type="ARBA" id="ARBA00004651"/>
    </source>
</evidence>
<proteinExistence type="predicted"/>
<evidence type="ECO:0000256" key="4">
    <source>
        <dbReference type="ARBA" id="ARBA00022989"/>
    </source>
</evidence>
<evidence type="ECO:0000259" key="7">
    <source>
        <dbReference type="Pfam" id="PF00482"/>
    </source>
</evidence>
<evidence type="ECO:0000313" key="8">
    <source>
        <dbReference type="EMBL" id="GFO64309.1"/>
    </source>
</evidence>
<dbReference type="EMBL" id="CP096574">
    <property type="protein sequence ID" value="UPU34326.1"/>
    <property type="molecule type" value="Genomic_DNA"/>
</dbReference>
<sequence>MVLAITAAVFVAIVLLTVAAIYPYLARRGVVQTRLEKFEVQEVSKVELVAEPPKWYDQLGQLGKSLKLSSKEQGKYTRLLVAAGYKRESVYVFFGCKILLTMLLPGAFVLFWLMFKGVELNRLLLLVTLMLAIIGYLAPSYWLSYRYNERKLQIFHTLPDILDLLTVCVNAGLSMDAALIKTTEVPQFANDPLAKEIKTASMETRAGKPRIQALKDMADRTMVDDVKSFVTMLSQTERFGTSLSQALTVHADTLRTKRRQLAEEAAAKTTIKMIFPLVVFVFPALLVVILGPAYVQISKTLLK</sequence>
<reference evidence="10" key="1">
    <citation type="submission" date="2020-06" db="EMBL/GenBank/DDBJ databases">
        <title>Draft genomic sequecing of Geomonas sp. Red736.</title>
        <authorList>
            <person name="Itoh H."/>
            <person name="Xu Z.X."/>
            <person name="Ushijima N."/>
            <person name="Masuda Y."/>
            <person name="Shiratori Y."/>
            <person name="Senoo K."/>
        </authorList>
    </citation>
    <scope>NUCLEOTIDE SEQUENCE [LARGE SCALE GENOMIC DNA]</scope>
    <source>
        <strain evidence="10">Red736</strain>
    </source>
</reference>
<dbReference type="PANTHER" id="PTHR35007:SF2">
    <property type="entry name" value="PILUS ASSEMBLE PROTEIN"/>
    <property type="match status" value="1"/>
</dbReference>
<evidence type="ECO:0000313" key="9">
    <source>
        <dbReference type="EMBL" id="UPU34326.1"/>
    </source>
</evidence>
<feature type="domain" description="Type II secretion system protein GspF" evidence="7">
    <location>
        <begin position="162"/>
        <end position="290"/>
    </location>
</feature>
<keyword evidence="3 6" id="KW-0812">Transmembrane</keyword>
<accession>A0A6V8MYQ1</accession>
<dbReference type="Proteomes" id="UP000831485">
    <property type="component" value="Chromosome"/>
</dbReference>
<dbReference type="AlphaFoldDB" id="A0A6V8MYQ1"/>
<keyword evidence="5 6" id="KW-0472">Membrane</keyword>
<dbReference type="EMBL" id="BLXY01000003">
    <property type="protein sequence ID" value="GFO64309.1"/>
    <property type="molecule type" value="Genomic_DNA"/>
</dbReference>
<keyword evidence="11" id="KW-1185">Reference proteome</keyword>
<dbReference type="Proteomes" id="UP000568888">
    <property type="component" value="Unassembled WGS sequence"/>
</dbReference>
<evidence type="ECO:0000313" key="11">
    <source>
        <dbReference type="Proteomes" id="UP000831485"/>
    </source>
</evidence>
<dbReference type="GO" id="GO:0005886">
    <property type="term" value="C:plasma membrane"/>
    <property type="evidence" value="ECO:0007669"/>
    <property type="project" value="UniProtKB-SubCell"/>
</dbReference>
<reference evidence="9" key="3">
    <citation type="submission" date="2022-04" db="EMBL/GenBank/DDBJ databases">
        <authorList>
            <person name="Liu G."/>
        </authorList>
    </citation>
    <scope>NUCLEOTIDE SEQUENCE</scope>
    <source>
        <strain evidence="9">RG22</strain>
    </source>
</reference>
<gene>
    <name evidence="8" type="ORF">GMPD_22280</name>
    <name evidence="9" type="ORF">M1B72_12785</name>
</gene>
<protein>
    <submittedName>
        <fullName evidence="9">Type II secretion system F family protein</fullName>
    </submittedName>
</protein>
<evidence type="ECO:0000256" key="2">
    <source>
        <dbReference type="ARBA" id="ARBA00022475"/>
    </source>
</evidence>
<evidence type="ECO:0000256" key="3">
    <source>
        <dbReference type="ARBA" id="ARBA00022692"/>
    </source>
</evidence>
<dbReference type="RefSeq" id="WP_183347244.1">
    <property type="nucleotide sequence ID" value="NZ_BLXY01000003.1"/>
</dbReference>
<evidence type="ECO:0000256" key="6">
    <source>
        <dbReference type="SAM" id="Phobius"/>
    </source>
</evidence>